<keyword evidence="3" id="KW-0804">Transcription</keyword>
<feature type="non-terminal residue" evidence="5">
    <location>
        <position position="72"/>
    </location>
</feature>
<dbReference type="Gene3D" id="3.40.50.2300">
    <property type="match status" value="2"/>
</dbReference>
<keyword evidence="1" id="KW-0805">Transcription regulation</keyword>
<dbReference type="InterPro" id="IPR001761">
    <property type="entry name" value="Peripla_BP/Lac1_sug-bd_dom"/>
</dbReference>
<dbReference type="PANTHER" id="PTHR30146:SF109">
    <property type="entry name" value="HTH-TYPE TRANSCRIPTIONAL REGULATOR GALS"/>
    <property type="match status" value="1"/>
</dbReference>
<evidence type="ECO:0000313" key="5">
    <source>
        <dbReference type="EMBL" id="GAH33729.1"/>
    </source>
</evidence>
<dbReference type="EMBL" id="BARU01006563">
    <property type="protein sequence ID" value="GAH33729.1"/>
    <property type="molecule type" value="Genomic_DNA"/>
</dbReference>
<dbReference type="AlphaFoldDB" id="X1FWL2"/>
<protein>
    <recommendedName>
        <fullName evidence="4">Periplasmic binding protein/LacI sugar binding domain-containing protein</fullName>
    </recommendedName>
</protein>
<dbReference type="GO" id="GO:0003700">
    <property type="term" value="F:DNA-binding transcription factor activity"/>
    <property type="evidence" value="ECO:0007669"/>
    <property type="project" value="TreeGrafter"/>
</dbReference>
<evidence type="ECO:0000256" key="2">
    <source>
        <dbReference type="ARBA" id="ARBA00023125"/>
    </source>
</evidence>
<keyword evidence="2" id="KW-0238">DNA-binding</keyword>
<feature type="domain" description="Periplasmic binding protein/LacI sugar binding" evidence="4">
    <location>
        <begin position="6"/>
        <end position="69"/>
    </location>
</feature>
<comment type="caution">
    <text evidence="5">The sequence shown here is derived from an EMBL/GenBank/DDBJ whole genome shotgun (WGS) entry which is preliminary data.</text>
</comment>
<accession>X1FWL2</accession>
<dbReference type="InterPro" id="IPR028082">
    <property type="entry name" value="Peripla_BP_I"/>
</dbReference>
<sequence length="72" mass="8238">MEFSMVFFDRICDEIVVDKVIVDDFEGAYQAVKHLISIGCRRIAHLASHQHLIIAQNRLEGYIKALSDHNVP</sequence>
<evidence type="ECO:0000256" key="3">
    <source>
        <dbReference type="ARBA" id="ARBA00023163"/>
    </source>
</evidence>
<evidence type="ECO:0000256" key="1">
    <source>
        <dbReference type="ARBA" id="ARBA00023015"/>
    </source>
</evidence>
<gene>
    <name evidence="5" type="ORF">S03H2_12911</name>
</gene>
<proteinExistence type="predicted"/>
<reference evidence="5" key="1">
    <citation type="journal article" date="2014" name="Front. Microbiol.">
        <title>High frequency of phylogenetically diverse reductive dehalogenase-homologous genes in deep subseafloor sedimentary metagenomes.</title>
        <authorList>
            <person name="Kawai M."/>
            <person name="Futagami T."/>
            <person name="Toyoda A."/>
            <person name="Takaki Y."/>
            <person name="Nishi S."/>
            <person name="Hori S."/>
            <person name="Arai W."/>
            <person name="Tsubouchi T."/>
            <person name="Morono Y."/>
            <person name="Uchiyama I."/>
            <person name="Ito T."/>
            <person name="Fujiyama A."/>
            <person name="Inagaki F."/>
            <person name="Takami H."/>
        </authorList>
    </citation>
    <scope>NUCLEOTIDE SEQUENCE</scope>
    <source>
        <strain evidence="5">Expedition CK06-06</strain>
    </source>
</reference>
<dbReference type="PANTHER" id="PTHR30146">
    <property type="entry name" value="LACI-RELATED TRANSCRIPTIONAL REPRESSOR"/>
    <property type="match status" value="1"/>
</dbReference>
<dbReference type="SUPFAM" id="SSF53822">
    <property type="entry name" value="Periplasmic binding protein-like I"/>
    <property type="match status" value="1"/>
</dbReference>
<dbReference type="GO" id="GO:0000976">
    <property type="term" value="F:transcription cis-regulatory region binding"/>
    <property type="evidence" value="ECO:0007669"/>
    <property type="project" value="TreeGrafter"/>
</dbReference>
<organism evidence="5">
    <name type="scientific">marine sediment metagenome</name>
    <dbReference type="NCBI Taxonomy" id="412755"/>
    <lineage>
        <taxon>unclassified sequences</taxon>
        <taxon>metagenomes</taxon>
        <taxon>ecological metagenomes</taxon>
    </lineage>
</organism>
<name>X1FWL2_9ZZZZ</name>
<dbReference type="CDD" id="cd06267">
    <property type="entry name" value="PBP1_LacI_sugar_binding-like"/>
    <property type="match status" value="1"/>
</dbReference>
<dbReference type="Pfam" id="PF00532">
    <property type="entry name" value="Peripla_BP_1"/>
    <property type="match status" value="1"/>
</dbReference>
<evidence type="ECO:0000259" key="4">
    <source>
        <dbReference type="Pfam" id="PF00532"/>
    </source>
</evidence>